<dbReference type="SUPFAM" id="SSF52151">
    <property type="entry name" value="FabD/lysophospholipase-like"/>
    <property type="match status" value="1"/>
</dbReference>
<evidence type="ECO:0000256" key="2">
    <source>
        <dbReference type="ARBA" id="ARBA00022963"/>
    </source>
</evidence>
<dbReference type="AlphaFoldDB" id="A0A9P8L9M2"/>
<reference evidence="6" key="1">
    <citation type="submission" date="2021-03" db="EMBL/GenBank/DDBJ databases">
        <title>Comparative genomics and phylogenomic investigation of the class Geoglossomycetes provide insights into ecological specialization and systematics.</title>
        <authorList>
            <person name="Melie T."/>
            <person name="Pirro S."/>
            <person name="Miller A.N."/>
            <person name="Quandt A."/>
        </authorList>
    </citation>
    <scope>NUCLEOTIDE SEQUENCE</scope>
    <source>
        <strain evidence="6">CAQ_001_2017</strain>
    </source>
</reference>
<keyword evidence="2 4" id="KW-0442">Lipid degradation</keyword>
<dbReference type="GO" id="GO:0046486">
    <property type="term" value="P:glycerolipid metabolic process"/>
    <property type="evidence" value="ECO:0007669"/>
    <property type="project" value="UniProtKB-ARBA"/>
</dbReference>
<evidence type="ECO:0000256" key="1">
    <source>
        <dbReference type="ARBA" id="ARBA00022801"/>
    </source>
</evidence>
<evidence type="ECO:0000256" key="4">
    <source>
        <dbReference type="PROSITE-ProRule" id="PRU01161"/>
    </source>
</evidence>
<gene>
    <name evidence="6" type="ORF">GP486_005238</name>
</gene>
<dbReference type="GO" id="GO:0016042">
    <property type="term" value="P:lipid catabolic process"/>
    <property type="evidence" value="ECO:0007669"/>
    <property type="project" value="UniProtKB-UniRule"/>
</dbReference>
<dbReference type="Pfam" id="PF01734">
    <property type="entry name" value="Patatin"/>
    <property type="match status" value="1"/>
</dbReference>
<comment type="caution">
    <text evidence="4">Lacks conserved residue(s) required for the propagation of feature annotation.</text>
</comment>
<feature type="domain" description="PNPLA" evidence="5">
    <location>
        <begin position="1"/>
        <end position="194"/>
    </location>
</feature>
<evidence type="ECO:0000259" key="5">
    <source>
        <dbReference type="PROSITE" id="PS51635"/>
    </source>
</evidence>
<evidence type="ECO:0000256" key="3">
    <source>
        <dbReference type="ARBA" id="ARBA00023098"/>
    </source>
</evidence>
<dbReference type="GO" id="GO:0019369">
    <property type="term" value="P:arachidonate metabolic process"/>
    <property type="evidence" value="ECO:0007669"/>
    <property type="project" value="TreeGrafter"/>
</dbReference>
<protein>
    <recommendedName>
        <fullName evidence="5">PNPLA domain-containing protein</fullName>
    </recommendedName>
</protein>
<dbReference type="PANTHER" id="PTHR24185">
    <property type="entry name" value="CALCIUM-INDEPENDENT PHOSPHOLIPASE A2-GAMMA"/>
    <property type="match status" value="1"/>
</dbReference>
<sequence length="446" mass="51091">MLGRDLTHSEGGIIALGLFKRPWTNIDTATKEFESLMREAFSPRYGVDVPMLRHATQVLYSYRYKSSGVEGALKSFFGENLPLFGHTNNFPEPVKVGVISIREEEGKPYLLANYTRNWIPSINSTSLSTEGTNLSVKDDYLQREENFKDELMTWEAARCTSAAQTYFQPYYHQRTSRHYSDGALEFNNPVKIADWERRFIYPKNAHNYPDIVLSIGTGIQAKFDSDSTLKEGKTNILMRKLVPKGLMGKIGVAAQTVRSTLDCERQWRDFANNIRYDPELSARCHRLNVPLADKPPKLDDFGEIKGLKKEAANYLATKSASDYISIIARQLVASLFYFEPLSRSKKQEKYTWHGLLCCRLSPDMHEQFFKLIKRKPVFRVIQGDKVQDPLIHSTPTINFHMKTFISEVEVVLKECNVEITIEISFQNQGNTEWNAISGFPRILEVS</sequence>
<dbReference type="EMBL" id="JAGHQM010000955">
    <property type="protein sequence ID" value="KAH0556973.1"/>
    <property type="molecule type" value="Genomic_DNA"/>
</dbReference>
<organism evidence="6 7">
    <name type="scientific">Trichoglossum hirsutum</name>
    <dbReference type="NCBI Taxonomy" id="265104"/>
    <lineage>
        <taxon>Eukaryota</taxon>
        <taxon>Fungi</taxon>
        <taxon>Dikarya</taxon>
        <taxon>Ascomycota</taxon>
        <taxon>Pezizomycotina</taxon>
        <taxon>Geoglossomycetes</taxon>
        <taxon>Geoglossales</taxon>
        <taxon>Geoglossaceae</taxon>
        <taxon>Trichoglossum</taxon>
    </lineage>
</organism>
<feature type="short sequence motif" description="DGA/G" evidence="4">
    <location>
        <begin position="181"/>
        <end position="183"/>
    </location>
</feature>
<proteinExistence type="predicted"/>
<evidence type="ECO:0000313" key="7">
    <source>
        <dbReference type="Proteomes" id="UP000750711"/>
    </source>
</evidence>
<dbReference type="InterPro" id="IPR002641">
    <property type="entry name" value="PNPLA_dom"/>
</dbReference>
<dbReference type="PROSITE" id="PS51635">
    <property type="entry name" value="PNPLA"/>
    <property type="match status" value="1"/>
</dbReference>
<dbReference type="GO" id="GO:0047499">
    <property type="term" value="F:calcium-independent phospholipase A2 activity"/>
    <property type="evidence" value="ECO:0007669"/>
    <property type="project" value="TreeGrafter"/>
</dbReference>
<comment type="caution">
    <text evidence="6">The sequence shown here is derived from an EMBL/GenBank/DDBJ whole genome shotgun (WGS) entry which is preliminary data.</text>
</comment>
<dbReference type="InterPro" id="IPR016035">
    <property type="entry name" value="Acyl_Trfase/lysoPLipase"/>
</dbReference>
<keyword evidence="1 4" id="KW-0378">Hydrolase</keyword>
<dbReference type="Gene3D" id="3.40.1090.10">
    <property type="entry name" value="Cytosolic phospholipase A2 catalytic domain"/>
    <property type="match status" value="1"/>
</dbReference>
<feature type="active site" description="Nucleophile" evidence="4">
    <location>
        <position position="9"/>
    </location>
</feature>
<feature type="active site" description="Proton acceptor" evidence="4">
    <location>
        <position position="181"/>
    </location>
</feature>
<accession>A0A9P8L9M2</accession>
<dbReference type="PANTHER" id="PTHR24185:SF1">
    <property type="entry name" value="CALCIUM-INDEPENDENT PHOSPHOLIPASE A2-GAMMA"/>
    <property type="match status" value="1"/>
</dbReference>
<dbReference type="GO" id="GO:0016020">
    <property type="term" value="C:membrane"/>
    <property type="evidence" value="ECO:0007669"/>
    <property type="project" value="TreeGrafter"/>
</dbReference>
<name>A0A9P8L9M2_9PEZI</name>
<dbReference type="Proteomes" id="UP000750711">
    <property type="component" value="Unassembled WGS sequence"/>
</dbReference>
<keyword evidence="7" id="KW-1185">Reference proteome</keyword>
<keyword evidence="3 4" id="KW-0443">Lipid metabolism</keyword>
<evidence type="ECO:0000313" key="6">
    <source>
        <dbReference type="EMBL" id="KAH0556973.1"/>
    </source>
</evidence>